<keyword evidence="2" id="KW-1185">Reference proteome</keyword>
<dbReference type="EMBL" id="KV440981">
    <property type="protein sequence ID" value="OAD73525.1"/>
    <property type="molecule type" value="Genomic_DNA"/>
</dbReference>
<dbReference type="GeneID" id="28992467"/>
<dbReference type="InParanoid" id="A0A162XAE5"/>
<sequence length="151" mass="17191">MAHHLATSPPRHLATSASASTARINFHKTQVFSLSGFPHSRWINTLYSLQTVDYQDNHSPESIRYLGSLVISFLTQCNPFCSQILAMIEHILHILLFSASSIRSRTAVLSSFILSKLLQVFHVLFVPDTFFANAEHLMTRFHQHRSFIPLK</sequence>
<dbReference type="VEuPathDB" id="FungiDB:PHYBLDRAFT_145916"/>
<evidence type="ECO:0000313" key="2">
    <source>
        <dbReference type="Proteomes" id="UP000077315"/>
    </source>
</evidence>
<dbReference type="Proteomes" id="UP000077315">
    <property type="component" value="Unassembled WGS sequence"/>
</dbReference>
<name>A0A162XAE5_PHYB8</name>
<protein>
    <submittedName>
        <fullName evidence="1">Uncharacterized protein</fullName>
    </submittedName>
</protein>
<organism evidence="1 2">
    <name type="scientific">Phycomyces blakesleeanus (strain ATCC 8743b / DSM 1359 / FGSC 10004 / NBRC 33097 / NRRL 1555)</name>
    <dbReference type="NCBI Taxonomy" id="763407"/>
    <lineage>
        <taxon>Eukaryota</taxon>
        <taxon>Fungi</taxon>
        <taxon>Fungi incertae sedis</taxon>
        <taxon>Mucoromycota</taxon>
        <taxon>Mucoromycotina</taxon>
        <taxon>Mucoromycetes</taxon>
        <taxon>Mucorales</taxon>
        <taxon>Phycomycetaceae</taxon>
        <taxon>Phycomyces</taxon>
    </lineage>
</organism>
<dbReference type="AlphaFoldDB" id="A0A162XAE5"/>
<reference evidence="2" key="1">
    <citation type="submission" date="2015-06" db="EMBL/GenBank/DDBJ databases">
        <title>Expansion of signal transduction pathways in fungi by whole-genome duplication.</title>
        <authorList>
            <consortium name="DOE Joint Genome Institute"/>
            <person name="Corrochano L.M."/>
            <person name="Kuo A."/>
            <person name="Marcet-Houben M."/>
            <person name="Polaino S."/>
            <person name="Salamov A."/>
            <person name="Villalobos J.M."/>
            <person name="Alvarez M.I."/>
            <person name="Avalos J."/>
            <person name="Benito E.P."/>
            <person name="Benoit I."/>
            <person name="Burger G."/>
            <person name="Camino L.P."/>
            <person name="Canovas D."/>
            <person name="Cerda-Olmedo E."/>
            <person name="Cheng J.-F."/>
            <person name="Dominguez A."/>
            <person name="Elias M."/>
            <person name="Eslava A.P."/>
            <person name="Glaser F."/>
            <person name="Grimwood J."/>
            <person name="Gutierrez G."/>
            <person name="Heitman J."/>
            <person name="Henrissat B."/>
            <person name="Iturriaga E.A."/>
            <person name="Lang B.F."/>
            <person name="Lavin J.L."/>
            <person name="Lee S."/>
            <person name="Li W."/>
            <person name="Lindquist E."/>
            <person name="Lopez-Garcia S."/>
            <person name="Luque E.M."/>
            <person name="Marcos A.T."/>
            <person name="Martin J."/>
            <person name="McCluskey K."/>
            <person name="Medina H.R."/>
            <person name="Miralles-Duran A."/>
            <person name="Miyazaki A."/>
            <person name="Munoz-Torres E."/>
            <person name="Oguiza J.A."/>
            <person name="Ohm R."/>
            <person name="Olmedo M."/>
            <person name="Orejas M."/>
            <person name="Ortiz-Castellanos L."/>
            <person name="Pisabarro A.G."/>
            <person name="Rodriguez-Romero J."/>
            <person name="Ruiz-Herrera J."/>
            <person name="Ruiz-Vazquez R."/>
            <person name="Sanz C."/>
            <person name="Schackwitz W."/>
            <person name="Schmutz J."/>
            <person name="Shahriari M."/>
            <person name="Shelest E."/>
            <person name="Silva-Franco F."/>
            <person name="Soanes D."/>
            <person name="Syed K."/>
            <person name="Tagua V.G."/>
            <person name="Talbot N.J."/>
            <person name="Thon M."/>
            <person name="De vries R.P."/>
            <person name="Wiebenga A."/>
            <person name="Yadav J.S."/>
            <person name="Braun E.L."/>
            <person name="Baker S."/>
            <person name="Garre V."/>
            <person name="Horwitz B."/>
            <person name="Torres-Martinez S."/>
            <person name="Idnurm A."/>
            <person name="Herrera-Estrella A."/>
            <person name="Gabaldon T."/>
            <person name="Grigoriev I.V."/>
        </authorList>
    </citation>
    <scope>NUCLEOTIDE SEQUENCE [LARGE SCALE GENOMIC DNA]</scope>
    <source>
        <strain evidence="2">NRRL 1555(-)</strain>
    </source>
</reference>
<proteinExistence type="predicted"/>
<dbReference type="RefSeq" id="XP_018291565.1">
    <property type="nucleotide sequence ID" value="XM_018431561.1"/>
</dbReference>
<accession>A0A162XAE5</accession>
<evidence type="ECO:0000313" key="1">
    <source>
        <dbReference type="EMBL" id="OAD73525.1"/>
    </source>
</evidence>
<gene>
    <name evidence="1" type="ORF">PHYBLDRAFT_145916</name>
</gene>